<dbReference type="InterPro" id="IPR005171">
    <property type="entry name" value="Cyt_c_oxidase_su4_prok"/>
</dbReference>
<sequence length="123" mass="13861">MDTNVKVDYQAEKGGYYKVLIGLLVLTAVTFIQPTMFLTENIFGIQLLIGLIKALMILFYYMHLKGEKLIGWSVVFSVFLVIFFFLVVIYDVSNFQFAEESHITNSPKSAPAAHSAPEAHAEH</sequence>
<evidence type="ECO:0008006" key="9">
    <source>
        <dbReference type="Google" id="ProtNLM"/>
    </source>
</evidence>
<protein>
    <recommendedName>
        <fullName evidence="9">Caa(3)-type oxidase subunit IV</fullName>
    </recommendedName>
</protein>
<evidence type="ECO:0000256" key="4">
    <source>
        <dbReference type="ARBA" id="ARBA00022989"/>
    </source>
</evidence>
<evidence type="ECO:0000313" key="8">
    <source>
        <dbReference type="Proteomes" id="UP000671852"/>
    </source>
</evidence>
<evidence type="ECO:0000256" key="6">
    <source>
        <dbReference type="SAM" id="Phobius"/>
    </source>
</evidence>
<name>A0A975B226_9BACT</name>
<keyword evidence="5 6" id="KW-0472">Membrane</keyword>
<dbReference type="AlphaFoldDB" id="A0A975B226"/>
<dbReference type="Pfam" id="PF03626">
    <property type="entry name" value="COX4_pro"/>
    <property type="match status" value="1"/>
</dbReference>
<reference evidence="7" key="1">
    <citation type="submission" date="2019-11" db="EMBL/GenBank/DDBJ databases">
        <authorList>
            <person name="Kojima H."/>
        </authorList>
    </citation>
    <scope>NUCLEOTIDE SEQUENCE</scope>
    <source>
        <strain evidence="7">H1576</strain>
    </source>
</reference>
<proteinExistence type="predicted"/>
<dbReference type="KEGG" id="saqt:GJV85_12030"/>
<keyword evidence="2" id="KW-1003">Cell membrane</keyword>
<dbReference type="RefSeq" id="WP_207561623.1">
    <property type="nucleotide sequence ID" value="NZ_CP046072.1"/>
</dbReference>
<feature type="transmembrane region" description="Helical" evidence="6">
    <location>
        <begin position="16"/>
        <end position="36"/>
    </location>
</feature>
<dbReference type="GO" id="GO:0005886">
    <property type="term" value="C:plasma membrane"/>
    <property type="evidence" value="ECO:0007669"/>
    <property type="project" value="UniProtKB-SubCell"/>
</dbReference>
<evidence type="ECO:0000256" key="3">
    <source>
        <dbReference type="ARBA" id="ARBA00022692"/>
    </source>
</evidence>
<keyword evidence="3 6" id="KW-0812">Transmembrane</keyword>
<comment type="subcellular location">
    <subcellularLocation>
        <location evidence="1">Cell membrane</location>
        <topology evidence="1">Multi-pass membrane protein</topology>
    </subcellularLocation>
</comment>
<keyword evidence="4 6" id="KW-1133">Transmembrane helix</keyword>
<evidence type="ECO:0000256" key="5">
    <source>
        <dbReference type="ARBA" id="ARBA00023136"/>
    </source>
</evidence>
<dbReference type="Proteomes" id="UP000671852">
    <property type="component" value="Chromosome"/>
</dbReference>
<evidence type="ECO:0000256" key="1">
    <source>
        <dbReference type="ARBA" id="ARBA00004651"/>
    </source>
</evidence>
<dbReference type="EMBL" id="CP046072">
    <property type="protein sequence ID" value="QSZ42812.1"/>
    <property type="molecule type" value="Genomic_DNA"/>
</dbReference>
<evidence type="ECO:0000313" key="7">
    <source>
        <dbReference type="EMBL" id="QSZ42812.1"/>
    </source>
</evidence>
<evidence type="ECO:0000256" key="2">
    <source>
        <dbReference type="ARBA" id="ARBA00022475"/>
    </source>
</evidence>
<gene>
    <name evidence="7" type="ORF">GJV85_12030</name>
</gene>
<organism evidence="7 8">
    <name type="scientific">Sulfurimonas aquatica</name>
    <dbReference type="NCBI Taxonomy" id="2672570"/>
    <lineage>
        <taxon>Bacteria</taxon>
        <taxon>Pseudomonadati</taxon>
        <taxon>Campylobacterota</taxon>
        <taxon>Epsilonproteobacteria</taxon>
        <taxon>Campylobacterales</taxon>
        <taxon>Sulfurimonadaceae</taxon>
        <taxon>Sulfurimonas</taxon>
    </lineage>
</organism>
<feature type="transmembrane region" description="Helical" evidence="6">
    <location>
        <begin position="42"/>
        <end position="62"/>
    </location>
</feature>
<feature type="transmembrane region" description="Helical" evidence="6">
    <location>
        <begin position="69"/>
        <end position="90"/>
    </location>
</feature>
<keyword evidence="8" id="KW-1185">Reference proteome</keyword>
<reference evidence="7" key="2">
    <citation type="submission" date="2021-04" db="EMBL/GenBank/DDBJ databases">
        <title>Isolation and characterization of a novel species of the genus Sulfurimonas.</title>
        <authorList>
            <person name="Fukui M."/>
        </authorList>
    </citation>
    <scope>NUCLEOTIDE SEQUENCE</scope>
    <source>
        <strain evidence="7">H1576</strain>
    </source>
</reference>
<accession>A0A975B226</accession>